<feature type="region of interest" description="Disordered" evidence="3">
    <location>
        <begin position="1701"/>
        <end position="1727"/>
    </location>
</feature>
<evidence type="ECO:0000256" key="1">
    <source>
        <dbReference type="ARBA" id="ARBA00010556"/>
    </source>
</evidence>
<dbReference type="OrthoDB" id="9767116at2"/>
<feature type="region of interest" description="Disordered" evidence="3">
    <location>
        <begin position="85"/>
        <end position="123"/>
    </location>
</feature>
<evidence type="ECO:0000256" key="3">
    <source>
        <dbReference type="SAM" id="MobiDB-lite"/>
    </source>
</evidence>
<dbReference type="CDD" id="cd02891">
    <property type="entry name" value="A2M_like"/>
    <property type="match status" value="1"/>
</dbReference>
<dbReference type="MEROPS" id="I39.008"/>
<dbReference type="InterPro" id="IPR008930">
    <property type="entry name" value="Terpenoid_cyclase/PrenylTrfase"/>
</dbReference>
<dbReference type="InterPro" id="IPR041203">
    <property type="entry name" value="Bact_A2M_MG5"/>
</dbReference>
<dbReference type="PANTHER" id="PTHR40094:SF1">
    <property type="entry name" value="UBIQUITIN DOMAIN-CONTAINING PROTEIN"/>
    <property type="match status" value="1"/>
</dbReference>
<dbReference type="Pfam" id="PF07703">
    <property type="entry name" value="A2M_BRD"/>
    <property type="match status" value="1"/>
</dbReference>
<dbReference type="Pfam" id="PF00207">
    <property type="entry name" value="A2M"/>
    <property type="match status" value="1"/>
</dbReference>
<protein>
    <submittedName>
        <fullName evidence="6">Alpha-2-macroglobulin, N-terminal:Alpha-2-macroglobulin, N-terminal 2</fullName>
    </submittedName>
</protein>
<dbReference type="SMART" id="SM01359">
    <property type="entry name" value="A2M_N_2"/>
    <property type="match status" value="1"/>
</dbReference>
<comment type="similarity">
    <text evidence="1">Belongs to the protease inhibitor I39 (alpha-2-macroglobulin) family. Bacterial alpha-2-macroglobulin subfamily.</text>
</comment>
<dbReference type="InterPro" id="IPR051802">
    <property type="entry name" value="YfhM-like"/>
</dbReference>
<dbReference type="Pfam" id="PF17972">
    <property type="entry name" value="bMG5"/>
    <property type="match status" value="1"/>
</dbReference>
<evidence type="ECO:0000313" key="6">
    <source>
        <dbReference type="EMBL" id="AAZ45148.1"/>
    </source>
</evidence>
<dbReference type="KEGG" id="dar:Daro_0389"/>
<dbReference type="Pfam" id="PF17962">
    <property type="entry name" value="bMG6"/>
    <property type="match status" value="1"/>
</dbReference>
<name>Q47J33_DECAR</name>
<dbReference type="Pfam" id="PF11974">
    <property type="entry name" value="bMG3"/>
    <property type="match status" value="1"/>
</dbReference>
<dbReference type="EMBL" id="CP000089">
    <property type="protein sequence ID" value="AAZ45148.1"/>
    <property type="molecule type" value="Genomic_DNA"/>
</dbReference>
<dbReference type="Gene3D" id="1.50.10.20">
    <property type="match status" value="1"/>
</dbReference>
<dbReference type="Pfam" id="PF17973">
    <property type="entry name" value="bMG10"/>
    <property type="match status" value="1"/>
</dbReference>
<dbReference type="Gene3D" id="2.60.40.1930">
    <property type="match status" value="1"/>
</dbReference>
<gene>
    <name evidence="6" type="ordered locus">Daro_0389</name>
</gene>
<dbReference type="InterPro" id="IPR041462">
    <property type="entry name" value="Bact_A2M_MG6"/>
</dbReference>
<dbReference type="InterPro" id="IPR021868">
    <property type="entry name" value="Alpha_2_Macroglob_MG3"/>
</dbReference>
<reference evidence="6" key="1">
    <citation type="submission" date="2005-08" db="EMBL/GenBank/DDBJ databases">
        <title>Complete sequence of Dechloromonas aromatica RCB.</title>
        <authorList>
            <person name="Salinero K.K."/>
            <person name="Copeland A."/>
            <person name="Lucas S."/>
            <person name="Lapidus A."/>
            <person name="Barry K."/>
            <person name="Detter J.C."/>
            <person name="Glavina T."/>
            <person name="Hammon N."/>
            <person name="Israni S."/>
            <person name="Pitluck S."/>
            <person name="Di Bartolo G."/>
            <person name="Trong S."/>
            <person name="Schmutz J."/>
            <person name="Larimer F."/>
            <person name="Land M."/>
            <person name="Ivanova N."/>
            <person name="Richardson P."/>
        </authorList>
    </citation>
    <scope>NUCLEOTIDE SEQUENCE</scope>
    <source>
        <strain evidence="6">RCB</strain>
    </source>
</reference>
<dbReference type="SMART" id="SM01419">
    <property type="entry name" value="Thiol-ester_cl"/>
    <property type="match status" value="1"/>
</dbReference>
<dbReference type="GO" id="GO:0005615">
    <property type="term" value="C:extracellular space"/>
    <property type="evidence" value="ECO:0007669"/>
    <property type="project" value="InterPro"/>
</dbReference>
<dbReference type="InterPro" id="IPR011626">
    <property type="entry name" value="Alpha-macroglobulin_TED"/>
</dbReference>
<evidence type="ECO:0000256" key="2">
    <source>
        <dbReference type="ARBA" id="ARBA00022729"/>
    </source>
</evidence>
<feature type="domain" description="Alpha-2-macroglobulin bait region" evidence="4">
    <location>
        <begin position="803"/>
        <end position="947"/>
    </location>
</feature>
<dbReference type="SMART" id="SM01360">
    <property type="entry name" value="A2M"/>
    <property type="match status" value="1"/>
</dbReference>
<dbReference type="HOGENOM" id="CLU_000965_1_0_4"/>
<dbReference type="eggNOG" id="COG2373">
    <property type="taxonomic scope" value="Bacteria"/>
</dbReference>
<dbReference type="PIRSF" id="PIRSF038980">
    <property type="entry name" value="A2M_bac"/>
    <property type="match status" value="1"/>
</dbReference>
<proteinExistence type="inferred from homology"/>
<dbReference type="InterPro" id="IPR047565">
    <property type="entry name" value="Alpha-macroglob_thiol-ester_cl"/>
</dbReference>
<dbReference type="Pfam" id="PF21142">
    <property type="entry name" value="A2M_bMG2"/>
    <property type="match status" value="1"/>
</dbReference>
<keyword evidence="2" id="KW-0732">Signal</keyword>
<evidence type="ECO:0000259" key="4">
    <source>
        <dbReference type="SMART" id="SM01359"/>
    </source>
</evidence>
<dbReference type="InterPro" id="IPR041246">
    <property type="entry name" value="Bact_MG10"/>
</dbReference>
<dbReference type="InterPro" id="IPR011625">
    <property type="entry name" value="A2M_N_BRD"/>
</dbReference>
<dbReference type="GO" id="GO:0004866">
    <property type="term" value="F:endopeptidase inhibitor activity"/>
    <property type="evidence" value="ECO:0007669"/>
    <property type="project" value="InterPro"/>
</dbReference>
<evidence type="ECO:0000259" key="5">
    <source>
        <dbReference type="SMART" id="SM01360"/>
    </source>
</evidence>
<feature type="compositionally biased region" description="Pro residues" evidence="3">
    <location>
        <begin position="1707"/>
        <end position="1727"/>
    </location>
</feature>
<dbReference type="InterPro" id="IPR002890">
    <property type="entry name" value="MG2"/>
</dbReference>
<dbReference type="Pfam" id="PF07678">
    <property type="entry name" value="TED_complement"/>
    <property type="match status" value="1"/>
</dbReference>
<dbReference type="InterPro" id="IPR026284">
    <property type="entry name" value="A2MG_proteobact"/>
</dbReference>
<dbReference type="InterPro" id="IPR049120">
    <property type="entry name" value="A2M_bMG2"/>
</dbReference>
<accession>Q47J33</accession>
<sequence length="1727" mass="188614">MSGLSKSRGFGAVAWLVALAVAIAAVLIYAKPWQSETASAGDGPFEIADFSNRDFEGSPSLALSFTLPMDAKKGYDEQIQVFEMPPRPGDAKAQVNESEDEGEEGAPGSANPQVSTEPADVATDGGKLIKGAWVVGDNPRILYFPHIKPQTRYVVRVAAGLSSLSGQKLNEEGRYSVVTATVAPAYYFASRGTVLPAKQNGGLPVVTVNVPEVDVQFLRVKPDQLPRFLDKVISGPRPQARAKRQNNDDYDYDVEYDGDYDWRATSLKGAVNNWSLDSLHNLTESVFVGRFLTEQKPNKRNVTFLPVEDIKELREPGIYIAVMSQPNRFRYDYQVTYFYVSDLGLSTRLFAKGADAYVSSLTTGKAVSGVEVAWMDENAKVVGRAETDSSGRANFAERPAAAKVIIARHGQQISMVTLKEPALDLSEYDVAGLPGRPVRLFAYSGRNLYRPGEKFDISVLARDADGRPVPAQPIQAILRRPDGKSQFTATWQPDAKLGGYYQSRIELPVDAATGAWTLELRADPADKLATTSFRFGVEEFLPERMKLDLNSKQATVSPDESLKIDIKGAYLYGAPAAGNQLLGVAVFERQKNPLAQKLPGFEFGDTNEDSQRQRVELEQNQLDENGDLALEVDLAPAKGKRSPYTVRTTLSLLESGGRPVVRNFERVIWPAPVLVGVRPLFTGDYAREGSVAQFEVIRANAEAKLHGGKALPVRLFRENRDYYWRFDDQRGWHSGFTETDELVDTTVVSIPDGSRGKLGLPVKYGRYRVEITDSETGQITKYRFYAGWSARGDETQGVRPDRVALKFDKPAYKDGETAKLTITPPHAGEALVTVEADKTLWLKRVSVPLEGTTIDIPVDKDWKRHDLYVSAVVLRPGSAGEKVTPARALGLTHLPLERGDRKLAVSLDAPKKMLPDTRLKVKVKVPGLTGQQAVVTLSAVDVGILNITRYATPDPHGHFFGKLRYGADQYDVYGRLIEKMGGQKGKLKFGGDAAPKATKSLPKKVRLVDLFSGPVQLNEQGEAEIGLDVPDFNGTLRLMAVVAAPDKFGSAEAETIVAAPLVAELMTPRFLTVGDNATIALDLHNLSGVAQKLKVRIENADGLKIQNAERELELKDQQKQTLRFPLEAGNAFGLADVRVVVSSAAGLKLERSFGLQVQAATPQQQVLKMLAVGPGETVEVKEAELGGFLKSTVQSHLILSDKAPIDVRSAIQGLLTYPYGCAEQTTSTAYPHVLVDEEGAKLFGLKPYSRDQRADMLEKAIAKLGAMQAPNGGFSLWGNMSEYQYWLSAYISNFLLDAREQGFKVPEAMQKNAMEFLLKNLQEGAAGLPSGKVTYNQNGWQDYRYGGSGRFGVLAYGAYVLSREAKAPLSTLRQMFDLREQAHSGLALVHLGLALKLMGDETRAQTALAEGVKKSRDTGYWWGDYGSPLRDAALSYALLDRHKLKVEGQDNLVAVAAAELGKNRYTSTQEKLALFLLGRNFAKAGEGEAGWTAEVLGKEKPETINGSGTLIRPLSAAALQGGVRIKNTHKERLYLQLAYSGNPAKMPANRDDAIALTRDLFEADGKPLKSRALKVGESVIVRINVNPRSWINTGMVVDHIPAGLEIENLNIAQGEGMASTLINNVNPAEAMQDPRIQHVEFRDDRFVVAARLQGRLSLFYRARVVTPGKFVFPPIYAEDMYRPDVYGLATGDATLTVTDGKEKPAAVPVPAPAAAPAVVPTPAPAKP</sequence>
<dbReference type="SUPFAM" id="SSF48239">
    <property type="entry name" value="Terpenoid cyclases/Protein prenyltransferases"/>
    <property type="match status" value="1"/>
</dbReference>
<dbReference type="STRING" id="159087.Daro_0389"/>
<organism evidence="6">
    <name type="scientific">Dechloromonas aromatica (strain RCB)</name>
    <dbReference type="NCBI Taxonomy" id="159087"/>
    <lineage>
        <taxon>Bacteria</taxon>
        <taxon>Pseudomonadati</taxon>
        <taxon>Pseudomonadota</taxon>
        <taxon>Betaproteobacteria</taxon>
        <taxon>Rhodocyclales</taxon>
        <taxon>Azonexaceae</taxon>
        <taxon>Dechloromonas</taxon>
    </lineage>
</organism>
<dbReference type="PANTHER" id="PTHR40094">
    <property type="entry name" value="ALPHA-2-MACROGLOBULIN HOMOLOG"/>
    <property type="match status" value="1"/>
</dbReference>
<feature type="domain" description="Alpha-2-macroglobulin" evidence="5">
    <location>
        <begin position="1008"/>
        <end position="1097"/>
    </location>
</feature>
<dbReference type="InterPro" id="IPR001599">
    <property type="entry name" value="Macroglobln_a2"/>
</dbReference>
<dbReference type="Pfam" id="PF01835">
    <property type="entry name" value="MG2"/>
    <property type="match status" value="1"/>
</dbReference>